<name>A0A365UFC7_9RHOB</name>
<dbReference type="GO" id="GO:0008483">
    <property type="term" value="F:transaminase activity"/>
    <property type="evidence" value="ECO:0007669"/>
    <property type="project" value="UniProtKB-KW"/>
</dbReference>
<accession>A0A365UFC7</accession>
<gene>
    <name evidence="2" type="ORF">DRV85_01080</name>
</gene>
<comment type="caution">
    <text evidence="2">The sequence shown here is derived from an EMBL/GenBank/DDBJ whole genome shotgun (WGS) entry which is preliminary data.</text>
</comment>
<keyword evidence="2" id="KW-0032">Aminotransferase</keyword>
<dbReference type="EMBL" id="QNTQ01000001">
    <property type="protein sequence ID" value="RBI87553.1"/>
    <property type="molecule type" value="Genomic_DNA"/>
</dbReference>
<protein>
    <submittedName>
        <fullName evidence="2">Pyridoxal phosphate-dependent aminotransferase</fullName>
    </submittedName>
</protein>
<organism evidence="2 3">
    <name type="scientific">Rhodosalinus halophilus</name>
    <dbReference type="NCBI Taxonomy" id="2259333"/>
    <lineage>
        <taxon>Bacteria</taxon>
        <taxon>Pseudomonadati</taxon>
        <taxon>Pseudomonadota</taxon>
        <taxon>Alphaproteobacteria</taxon>
        <taxon>Rhodobacterales</taxon>
        <taxon>Paracoccaceae</taxon>
        <taxon>Rhodosalinus</taxon>
    </lineage>
</organism>
<dbReference type="InterPro" id="IPR015421">
    <property type="entry name" value="PyrdxlP-dep_Trfase_major"/>
</dbReference>
<dbReference type="InterPro" id="IPR004839">
    <property type="entry name" value="Aminotransferase_I/II_large"/>
</dbReference>
<dbReference type="Proteomes" id="UP000253370">
    <property type="component" value="Unassembled WGS sequence"/>
</dbReference>
<proteinExistence type="predicted"/>
<dbReference type="GO" id="GO:0030170">
    <property type="term" value="F:pyridoxal phosphate binding"/>
    <property type="evidence" value="ECO:0007669"/>
    <property type="project" value="InterPro"/>
</dbReference>
<reference evidence="2 3" key="1">
    <citation type="submission" date="2018-07" db="EMBL/GenBank/DDBJ databases">
        <title>Rhodosalinus sp. strain E84T genomic sequence and assembly.</title>
        <authorList>
            <person name="Liu Z.-W."/>
            <person name="Lu D.-C."/>
        </authorList>
    </citation>
    <scope>NUCLEOTIDE SEQUENCE [LARGE SCALE GENOMIC DNA]</scope>
    <source>
        <strain evidence="2 3">E84</strain>
    </source>
</reference>
<dbReference type="InterPro" id="IPR015424">
    <property type="entry name" value="PyrdxlP-dep_Trfase"/>
</dbReference>
<dbReference type="AlphaFoldDB" id="A0A365UFC7"/>
<dbReference type="PANTHER" id="PTHR43510">
    <property type="entry name" value="AMINOTRANSFERASE FUNCTION, HYPOTHETICAL (EUROFUNG)"/>
    <property type="match status" value="1"/>
</dbReference>
<dbReference type="OrthoDB" id="9803354at2"/>
<evidence type="ECO:0000313" key="3">
    <source>
        <dbReference type="Proteomes" id="UP000253370"/>
    </source>
</evidence>
<evidence type="ECO:0000259" key="1">
    <source>
        <dbReference type="Pfam" id="PF00155"/>
    </source>
</evidence>
<dbReference type="SUPFAM" id="SSF53383">
    <property type="entry name" value="PLP-dependent transferases"/>
    <property type="match status" value="1"/>
</dbReference>
<dbReference type="InterPro" id="IPR015422">
    <property type="entry name" value="PyrdxlP-dep_Trfase_small"/>
</dbReference>
<dbReference type="Pfam" id="PF00155">
    <property type="entry name" value="Aminotran_1_2"/>
    <property type="match status" value="1"/>
</dbReference>
<dbReference type="Gene3D" id="3.90.1150.10">
    <property type="entry name" value="Aspartate Aminotransferase, domain 1"/>
    <property type="match status" value="1"/>
</dbReference>
<dbReference type="CDD" id="cd00609">
    <property type="entry name" value="AAT_like"/>
    <property type="match status" value="1"/>
</dbReference>
<keyword evidence="2" id="KW-0808">Transferase</keyword>
<dbReference type="RefSeq" id="WP_113287576.1">
    <property type="nucleotide sequence ID" value="NZ_QNTQ01000001.1"/>
</dbReference>
<dbReference type="Gene3D" id="3.40.640.10">
    <property type="entry name" value="Type I PLP-dependent aspartate aminotransferase-like (Major domain)"/>
    <property type="match status" value="1"/>
</dbReference>
<feature type="domain" description="Aminotransferase class I/classII large" evidence="1">
    <location>
        <begin position="53"/>
        <end position="364"/>
    </location>
</feature>
<keyword evidence="3" id="KW-1185">Reference proteome</keyword>
<evidence type="ECO:0000313" key="2">
    <source>
        <dbReference type="EMBL" id="RBI87553.1"/>
    </source>
</evidence>
<dbReference type="PANTHER" id="PTHR43510:SF1">
    <property type="entry name" value="AMINOTRANSFERASE FUNCTION, HYPOTHETICAL (EUROFUNG)"/>
    <property type="match status" value="1"/>
</dbReference>
<sequence>MTVRIHKLFQYLLDTAETGFDASVSFSNARAPRLGDFLGALDPELSLDWNNRDFRGLPELRAHVLRATGLEGRCRLEDVLITAGAAEANYLAIMQRVAPGDEIVVEAPGWPQAEVLADGIGATARRVHRREDEGWRLPLDALAEAVTPRTKLIFLSNPNNPTGQLLTDGEIERAAGIAARVGAWLIVDEVYAGLEWDGVPAPSVAGLYERGITTGSVSKALGLQGLRTGWLICRDPDLVMDAVILRENSSEIMNICGEAIAEIAMRPERRAALIDRAKAEGLAALDRLDGIVRASDLLAWHRPQAGLIGLARIAGDLDGEAFAARLGSDPWRTFALPGAAYGLPQHVRLGVGGGEDVALDTGMARLEGLLGDLAATG</sequence>